<dbReference type="RefSeq" id="WP_183410434.1">
    <property type="nucleotide sequence ID" value="NZ_JACHWY010000002.1"/>
</dbReference>
<evidence type="ECO:0000256" key="1">
    <source>
        <dbReference type="ARBA" id="ARBA00006484"/>
    </source>
</evidence>
<dbReference type="PANTHER" id="PTHR42760">
    <property type="entry name" value="SHORT-CHAIN DEHYDROGENASES/REDUCTASES FAMILY MEMBER"/>
    <property type="match status" value="1"/>
</dbReference>
<evidence type="ECO:0000313" key="5">
    <source>
        <dbReference type="Proteomes" id="UP000537130"/>
    </source>
</evidence>
<proteinExistence type="inferred from homology"/>
<dbReference type="PROSITE" id="PS00061">
    <property type="entry name" value="ADH_SHORT"/>
    <property type="match status" value="1"/>
</dbReference>
<dbReference type="InterPro" id="IPR036291">
    <property type="entry name" value="NAD(P)-bd_dom_sf"/>
</dbReference>
<evidence type="ECO:0000256" key="2">
    <source>
        <dbReference type="ARBA" id="ARBA00023002"/>
    </source>
</evidence>
<dbReference type="Pfam" id="PF13561">
    <property type="entry name" value="adh_short_C2"/>
    <property type="match status" value="1"/>
</dbReference>
<name>A0A7W4W574_9GAMM</name>
<dbReference type="PANTHER" id="PTHR42760:SF135">
    <property type="entry name" value="BLL7886 PROTEIN"/>
    <property type="match status" value="1"/>
</dbReference>
<organism evidence="4 5">
    <name type="scientific">Litorivivens lipolytica</name>
    <dbReference type="NCBI Taxonomy" id="1524264"/>
    <lineage>
        <taxon>Bacteria</taxon>
        <taxon>Pseudomonadati</taxon>
        <taxon>Pseudomonadota</taxon>
        <taxon>Gammaproteobacteria</taxon>
        <taxon>Litorivivens</taxon>
    </lineage>
</organism>
<dbReference type="Pfam" id="PF00106">
    <property type="entry name" value="adh_short"/>
    <property type="match status" value="1"/>
</dbReference>
<evidence type="ECO:0000256" key="3">
    <source>
        <dbReference type="RuleBase" id="RU000363"/>
    </source>
</evidence>
<keyword evidence="2 4" id="KW-0560">Oxidoreductase</keyword>
<comment type="caution">
    <text evidence="4">The sequence shown here is derived from an EMBL/GenBank/DDBJ whole genome shotgun (WGS) entry which is preliminary data.</text>
</comment>
<dbReference type="EC" id="1.1.1.100" evidence="4"/>
<dbReference type="GO" id="GO:0004316">
    <property type="term" value="F:3-oxoacyl-[acyl-carrier-protein] reductase (NADPH) activity"/>
    <property type="evidence" value="ECO:0007669"/>
    <property type="project" value="UniProtKB-EC"/>
</dbReference>
<sequence length="278" mass="29148">MSQRLHNKVAIVTGAAQGIGQAIAIRLAEEGAAVGIADISRDALSKTTAAIEAQSGRVLAQACDVTDSRSVVALFDAVTNQFGRLDVLVNNAGIGTAPNDGFDLYQQRMAERGAQLQAGETPTVYADHIPDMQDDGWLKVVDVNLNGTFYACREAVRQMIKHNSAGSIINIASTSAVSGEGGVHYCASKAAILGLTKSLAMEMAPRNIRVNAICPGPTNTPIMANISDEWKQAMVAAIPLGRIGEPVEIANTALFLASDESSSFTGQTLMANLGTYLA</sequence>
<dbReference type="EMBL" id="JACHWY010000002">
    <property type="protein sequence ID" value="MBB3047665.1"/>
    <property type="molecule type" value="Genomic_DNA"/>
</dbReference>
<dbReference type="SUPFAM" id="SSF51735">
    <property type="entry name" value="NAD(P)-binding Rossmann-fold domains"/>
    <property type="match status" value="1"/>
</dbReference>
<dbReference type="PRINTS" id="PR00080">
    <property type="entry name" value="SDRFAMILY"/>
</dbReference>
<dbReference type="AlphaFoldDB" id="A0A7W4W574"/>
<dbReference type="InterPro" id="IPR002347">
    <property type="entry name" value="SDR_fam"/>
</dbReference>
<comment type="similarity">
    <text evidence="1 3">Belongs to the short-chain dehydrogenases/reductases (SDR) family.</text>
</comment>
<dbReference type="Gene3D" id="3.40.50.720">
    <property type="entry name" value="NAD(P)-binding Rossmann-like Domain"/>
    <property type="match status" value="1"/>
</dbReference>
<dbReference type="InterPro" id="IPR020904">
    <property type="entry name" value="Sc_DH/Rdtase_CS"/>
</dbReference>
<protein>
    <submittedName>
        <fullName evidence="4">3-oxoacyl-[acyl-carrier protein] reductase</fullName>
        <ecNumber evidence="4">1.1.1.100</ecNumber>
    </submittedName>
</protein>
<dbReference type="FunFam" id="3.40.50.720:FF:000173">
    <property type="entry name" value="3-oxoacyl-[acyl-carrier protein] reductase"/>
    <property type="match status" value="1"/>
</dbReference>
<dbReference type="GO" id="GO:0030497">
    <property type="term" value="P:fatty acid elongation"/>
    <property type="evidence" value="ECO:0007669"/>
    <property type="project" value="TreeGrafter"/>
</dbReference>
<dbReference type="Proteomes" id="UP000537130">
    <property type="component" value="Unassembled WGS sequence"/>
</dbReference>
<keyword evidence="5" id="KW-1185">Reference proteome</keyword>
<dbReference type="PRINTS" id="PR00081">
    <property type="entry name" value="GDHRDH"/>
</dbReference>
<evidence type="ECO:0000313" key="4">
    <source>
        <dbReference type="EMBL" id="MBB3047665.1"/>
    </source>
</evidence>
<reference evidence="4 5" key="1">
    <citation type="submission" date="2020-08" db="EMBL/GenBank/DDBJ databases">
        <title>Genomic Encyclopedia of Type Strains, Phase III (KMG-III): the genomes of soil and plant-associated and newly described type strains.</title>
        <authorList>
            <person name="Whitman W."/>
        </authorList>
    </citation>
    <scope>NUCLEOTIDE SEQUENCE [LARGE SCALE GENOMIC DNA]</scope>
    <source>
        <strain evidence="4 5">CECT 8654</strain>
    </source>
</reference>
<accession>A0A7W4W574</accession>
<gene>
    <name evidence="4" type="ORF">FHR99_001931</name>
</gene>